<evidence type="ECO:0000313" key="2">
    <source>
        <dbReference type="Proteomes" id="UP000821845"/>
    </source>
</evidence>
<gene>
    <name evidence="1" type="ORF">HPB50_011231</name>
</gene>
<dbReference type="EMBL" id="CM023482">
    <property type="protein sequence ID" value="KAH6938651.1"/>
    <property type="molecule type" value="Genomic_DNA"/>
</dbReference>
<organism evidence="1 2">
    <name type="scientific">Hyalomma asiaticum</name>
    <name type="common">Tick</name>
    <dbReference type="NCBI Taxonomy" id="266040"/>
    <lineage>
        <taxon>Eukaryota</taxon>
        <taxon>Metazoa</taxon>
        <taxon>Ecdysozoa</taxon>
        <taxon>Arthropoda</taxon>
        <taxon>Chelicerata</taxon>
        <taxon>Arachnida</taxon>
        <taxon>Acari</taxon>
        <taxon>Parasitiformes</taxon>
        <taxon>Ixodida</taxon>
        <taxon>Ixodoidea</taxon>
        <taxon>Ixodidae</taxon>
        <taxon>Hyalomminae</taxon>
        <taxon>Hyalomma</taxon>
    </lineage>
</organism>
<name>A0ACB7SXD2_HYAAI</name>
<keyword evidence="2" id="KW-1185">Reference proteome</keyword>
<accession>A0ACB7SXD2</accession>
<evidence type="ECO:0000313" key="1">
    <source>
        <dbReference type="EMBL" id="KAH6938651.1"/>
    </source>
</evidence>
<comment type="caution">
    <text evidence="1">The sequence shown here is derived from an EMBL/GenBank/DDBJ whole genome shotgun (WGS) entry which is preliminary data.</text>
</comment>
<reference evidence="1" key="1">
    <citation type="submission" date="2020-05" db="EMBL/GenBank/DDBJ databases">
        <title>Large-scale comparative analyses of tick genomes elucidate their genetic diversity and vector capacities.</title>
        <authorList>
            <person name="Jia N."/>
            <person name="Wang J."/>
            <person name="Shi W."/>
            <person name="Du L."/>
            <person name="Sun Y."/>
            <person name="Zhan W."/>
            <person name="Jiang J."/>
            <person name="Wang Q."/>
            <person name="Zhang B."/>
            <person name="Ji P."/>
            <person name="Sakyi L.B."/>
            <person name="Cui X."/>
            <person name="Yuan T."/>
            <person name="Jiang B."/>
            <person name="Yang W."/>
            <person name="Lam T.T.-Y."/>
            <person name="Chang Q."/>
            <person name="Ding S."/>
            <person name="Wang X."/>
            <person name="Zhu J."/>
            <person name="Ruan X."/>
            <person name="Zhao L."/>
            <person name="Wei J."/>
            <person name="Que T."/>
            <person name="Du C."/>
            <person name="Cheng J."/>
            <person name="Dai P."/>
            <person name="Han X."/>
            <person name="Huang E."/>
            <person name="Gao Y."/>
            <person name="Liu J."/>
            <person name="Shao H."/>
            <person name="Ye R."/>
            <person name="Li L."/>
            <person name="Wei W."/>
            <person name="Wang X."/>
            <person name="Wang C."/>
            <person name="Yang T."/>
            <person name="Huo Q."/>
            <person name="Li W."/>
            <person name="Guo W."/>
            <person name="Chen H."/>
            <person name="Zhou L."/>
            <person name="Ni X."/>
            <person name="Tian J."/>
            <person name="Zhou Y."/>
            <person name="Sheng Y."/>
            <person name="Liu T."/>
            <person name="Pan Y."/>
            <person name="Xia L."/>
            <person name="Li J."/>
            <person name="Zhao F."/>
            <person name="Cao W."/>
        </authorList>
    </citation>
    <scope>NUCLEOTIDE SEQUENCE</scope>
    <source>
        <strain evidence="1">Hyas-2018</strain>
    </source>
</reference>
<dbReference type="Proteomes" id="UP000821845">
    <property type="component" value="Chromosome 2"/>
</dbReference>
<sequence length="94" mass="10617">MFGQKQMGRYFCRHWNRCLSNPSSSTRDGGTRADTMPPPKEHFFNVRTPPRTSVDEVIDALEALLGTPEIYSVQHFGGLDFHVGVNSLEQFKSS</sequence>
<proteinExistence type="predicted"/>
<protein>
    <submittedName>
        <fullName evidence="1">Uncharacterized protein</fullName>
    </submittedName>
</protein>